<evidence type="ECO:0000313" key="2">
    <source>
        <dbReference type="Proteomes" id="UP000030764"/>
    </source>
</evidence>
<dbReference type="AlphaFoldDB" id="A0A085LYT9"/>
<proteinExistence type="predicted"/>
<reference evidence="1 2" key="1">
    <citation type="journal article" date="2014" name="Nat. Genet.">
        <title>Genome and transcriptome of the porcine whipworm Trichuris suis.</title>
        <authorList>
            <person name="Jex A.R."/>
            <person name="Nejsum P."/>
            <person name="Schwarz E.M."/>
            <person name="Hu L."/>
            <person name="Young N.D."/>
            <person name="Hall R.S."/>
            <person name="Korhonen P.K."/>
            <person name="Liao S."/>
            <person name="Thamsborg S."/>
            <person name="Xia J."/>
            <person name="Xu P."/>
            <person name="Wang S."/>
            <person name="Scheerlinck J.P."/>
            <person name="Hofmann A."/>
            <person name="Sternberg P.W."/>
            <person name="Wang J."/>
            <person name="Gasser R.B."/>
        </authorList>
    </citation>
    <scope>NUCLEOTIDE SEQUENCE [LARGE SCALE GENOMIC DNA]</scope>
    <source>
        <strain evidence="1">DCEP-RM93M</strain>
    </source>
</reference>
<keyword evidence="2" id="KW-1185">Reference proteome</keyword>
<protein>
    <submittedName>
        <fullName evidence="1">Uncharacterized protein</fullName>
    </submittedName>
</protein>
<accession>A0A085LYT9</accession>
<sequence>MKFRWFKQLHAAYTKVTDDDFSIPGRLLVALAHIVELTNLNSLLSFVQCQIPGIAQFQPELNYCGFKVSVCILCFHTTDTATIRETY</sequence>
<evidence type="ECO:0000313" key="1">
    <source>
        <dbReference type="EMBL" id="KFD50135.1"/>
    </source>
</evidence>
<name>A0A085LYT9_9BILA</name>
<dbReference type="EMBL" id="KL363258">
    <property type="protein sequence ID" value="KFD50135.1"/>
    <property type="molecule type" value="Genomic_DNA"/>
</dbReference>
<gene>
    <name evidence="1" type="ORF">M513_08974</name>
</gene>
<organism evidence="1 2">
    <name type="scientific">Trichuris suis</name>
    <name type="common">pig whipworm</name>
    <dbReference type="NCBI Taxonomy" id="68888"/>
    <lineage>
        <taxon>Eukaryota</taxon>
        <taxon>Metazoa</taxon>
        <taxon>Ecdysozoa</taxon>
        <taxon>Nematoda</taxon>
        <taxon>Enoplea</taxon>
        <taxon>Dorylaimia</taxon>
        <taxon>Trichinellida</taxon>
        <taxon>Trichuridae</taxon>
        <taxon>Trichuris</taxon>
    </lineage>
</organism>
<dbReference type="Proteomes" id="UP000030764">
    <property type="component" value="Unassembled WGS sequence"/>
</dbReference>